<dbReference type="NCBIfam" id="TIGR02152">
    <property type="entry name" value="D_ribokin_bact"/>
    <property type="match status" value="1"/>
</dbReference>
<comment type="catalytic activity">
    <reaction evidence="12">
        <text>D-ribose + ATP = D-ribose 5-phosphate + ADP + H(+)</text>
        <dbReference type="Rhea" id="RHEA:13697"/>
        <dbReference type="ChEBI" id="CHEBI:15378"/>
        <dbReference type="ChEBI" id="CHEBI:30616"/>
        <dbReference type="ChEBI" id="CHEBI:47013"/>
        <dbReference type="ChEBI" id="CHEBI:78346"/>
        <dbReference type="ChEBI" id="CHEBI:456216"/>
        <dbReference type="EC" id="2.7.1.15"/>
    </reaction>
</comment>
<feature type="binding site" evidence="12">
    <location>
        <position position="597"/>
    </location>
    <ligand>
        <name>K(+)</name>
        <dbReference type="ChEBI" id="CHEBI:29103"/>
    </ligand>
</feature>
<dbReference type="AlphaFoldDB" id="A0A919YN94"/>
<dbReference type="SUPFAM" id="SSF53822">
    <property type="entry name" value="Periplasmic binding protein-like I"/>
    <property type="match status" value="1"/>
</dbReference>
<evidence type="ECO:0000256" key="9">
    <source>
        <dbReference type="ARBA" id="ARBA00023125"/>
    </source>
</evidence>
<comment type="caution">
    <text evidence="15">The sequence shown here is derived from an EMBL/GenBank/DDBJ whole genome shotgun (WGS) entry which is preliminary data.</text>
</comment>
<keyword evidence="5 12" id="KW-0067">ATP-binding</keyword>
<comment type="subunit">
    <text evidence="12">Homodimer.</text>
</comment>
<dbReference type="Gene3D" id="3.40.50.2300">
    <property type="match status" value="2"/>
</dbReference>
<comment type="cofactor">
    <cofactor evidence="12">
        <name>Mg(2+)</name>
        <dbReference type="ChEBI" id="CHEBI:18420"/>
    </cofactor>
    <text evidence="12">Requires a divalent cation, most likely magnesium in vivo, as an electrophilic catalyst to aid phosphoryl group transfer. It is the chelate of the metal and the nucleotide that is the actual substrate.</text>
</comment>
<dbReference type="Gene3D" id="3.40.1190.20">
    <property type="match status" value="1"/>
</dbReference>
<evidence type="ECO:0000256" key="11">
    <source>
        <dbReference type="ARBA" id="ARBA00023277"/>
    </source>
</evidence>
<feature type="binding site" evidence="12">
    <location>
        <position position="539"/>
    </location>
    <ligand>
        <name>ATP</name>
        <dbReference type="ChEBI" id="CHEBI:30616"/>
    </ligand>
</feature>
<feature type="binding site" evidence="12">
    <location>
        <position position="633"/>
    </location>
    <ligand>
        <name>K(+)</name>
        <dbReference type="ChEBI" id="CHEBI:29103"/>
    </ligand>
</feature>
<dbReference type="HAMAP" id="MF_01987">
    <property type="entry name" value="Ribokinase"/>
    <property type="match status" value="1"/>
</dbReference>
<keyword evidence="7 12" id="KW-0630">Potassium</keyword>
<feature type="binding site" evidence="12">
    <location>
        <begin position="394"/>
        <end position="398"/>
    </location>
    <ligand>
        <name>substrate</name>
    </ligand>
</feature>
<evidence type="ECO:0000256" key="2">
    <source>
        <dbReference type="ARBA" id="ARBA00022723"/>
    </source>
</evidence>
<feature type="binding site" evidence="12">
    <location>
        <position position="599"/>
    </location>
    <ligand>
        <name>K(+)</name>
        <dbReference type="ChEBI" id="CHEBI:29103"/>
    </ligand>
</feature>
<evidence type="ECO:0000256" key="4">
    <source>
        <dbReference type="ARBA" id="ARBA00022777"/>
    </source>
</evidence>
<keyword evidence="16" id="KW-1185">Reference proteome</keyword>
<feature type="binding site" evidence="12">
    <location>
        <position position="636"/>
    </location>
    <ligand>
        <name>K(+)</name>
        <dbReference type="ChEBI" id="CHEBI:29103"/>
    </ligand>
</feature>
<name>A0A919YN94_9BACL</name>
<proteinExistence type="inferred from homology"/>
<dbReference type="GO" id="GO:0003677">
    <property type="term" value="F:DNA binding"/>
    <property type="evidence" value="ECO:0007669"/>
    <property type="project" value="UniProtKB-KW"/>
</dbReference>
<comment type="pathway">
    <text evidence="12">Carbohydrate metabolism; D-ribose degradation; D-ribose 5-phosphate from beta-D-ribopyranose: step 2/2.</text>
</comment>
<dbReference type="InterPro" id="IPR010982">
    <property type="entry name" value="Lambda_DNA-bd_dom_sf"/>
</dbReference>
<dbReference type="InterPro" id="IPR011611">
    <property type="entry name" value="PfkB_dom"/>
</dbReference>
<dbReference type="Pfam" id="PF00356">
    <property type="entry name" value="LacI"/>
    <property type="match status" value="1"/>
</dbReference>
<dbReference type="GO" id="GO:0019303">
    <property type="term" value="P:D-ribose catabolic process"/>
    <property type="evidence" value="ECO:0007669"/>
    <property type="project" value="UniProtKB-UniRule"/>
</dbReference>
<evidence type="ECO:0000256" key="12">
    <source>
        <dbReference type="HAMAP-Rule" id="MF_01987"/>
    </source>
</evidence>
<dbReference type="InterPro" id="IPR028082">
    <property type="entry name" value="Peripla_BP_I"/>
</dbReference>
<dbReference type="GO" id="GO:0005829">
    <property type="term" value="C:cytosol"/>
    <property type="evidence" value="ECO:0007669"/>
    <property type="project" value="TreeGrafter"/>
</dbReference>
<evidence type="ECO:0000256" key="6">
    <source>
        <dbReference type="ARBA" id="ARBA00022842"/>
    </source>
</evidence>
<evidence type="ECO:0000313" key="16">
    <source>
        <dbReference type="Proteomes" id="UP000682811"/>
    </source>
</evidence>
<feature type="domain" description="HTH lacI-type" evidence="14">
    <location>
        <begin position="16"/>
        <end position="62"/>
    </location>
</feature>
<dbReference type="PRINTS" id="PR00990">
    <property type="entry name" value="RIBOKINASE"/>
</dbReference>
<keyword evidence="3 12" id="KW-0547">Nucleotide-binding</keyword>
<dbReference type="GO" id="GO:0005524">
    <property type="term" value="F:ATP binding"/>
    <property type="evidence" value="ECO:0007669"/>
    <property type="project" value="UniProtKB-UniRule"/>
</dbReference>
<dbReference type="GO" id="GO:0046872">
    <property type="term" value="F:metal ion binding"/>
    <property type="evidence" value="ECO:0007669"/>
    <property type="project" value="UniProtKB-KW"/>
</dbReference>
<keyword evidence="10" id="KW-0804">Transcription</keyword>
<feature type="binding site" evidence="12">
    <location>
        <position position="642"/>
    </location>
    <ligand>
        <name>K(+)</name>
        <dbReference type="ChEBI" id="CHEBI:29103"/>
    </ligand>
</feature>
<feature type="binding site" evidence="12">
    <location>
        <position position="495"/>
    </location>
    <ligand>
        <name>substrate</name>
    </ligand>
</feature>
<dbReference type="SUPFAM" id="SSF47413">
    <property type="entry name" value="lambda repressor-like DNA-binding domains"/>
    <property type="match status" value="1"/>
</dbReference>
<dbReference type="PANTHER" id="PTHR10584:SF166">
    <property type="entry name" value="RIBOKINASE"/>
    <property type="match status" value="1"/>
</dbReference>
<dbReference type="CDD" id="cd01392">
    <property type="entry name" value="HTH_LacI"/>
    <property type="match status" value="1"/>
</dbReference>
<evidence type="ECO:0000256" key="10">
    <source>
        <dbReference type="ARBA" id="ARBA00023163"/>
    </source>
</evidence>
<dbReference type="EC" id="2.7.1.15" evidence="12 13"/>
<accession>A0A919YN94</accession>
<dbReference type="PROSITE" id="PS00356">
    <property type="entry name" value="HTH_LACI_1"/>
    <property type="match status" value="1"/>
</dbReference>
<dbReference type="InterPro" id="IPR029056">
    <property type="entry name" value="Ribokinase-like"/>
</dbReference>
<keyword evidence="4 12" id="KW-0418">Kinase</keyword>
<comment type="function">
    <text evidence="12">Catalyzes the phosphorylation of ribose at O-5 in a reaction requiring ATP and magnesium. The resulting D-ribose-5-phosphate can then be used either for sythesis of nucleotides, histidine, and tryptophan, or as a component of the pentose phosphate pathway.</text>
</comment>
<dbReference type="Pfam" id="PF13377">
    <property type="entry name" value="Peripla_BP_3"/>
    <property type="match status" value="1"/>
</dbReference>
<organism evidence="15 16">
    <name type="scientific">Paenibacillus azoreducens</name>
    <dbReference type="NCBI Taxonomy" id="116718"/>
    <lineage>
        <taxon>Bacteria</taxon>
        <taxon>Bacillati</taxon>
        <taxon>Bacillota</taxon>
        <taxon>Bacilli</taxon>
        <taxon>Bacillales</taxon>
        <taxon>Paenibacillaceae</taxon>
        <taxon>Paenibacillus</taxon>
    </lineage>
</organism>
<dbReference type="SUPFAM" id="SSF53613">
    <property type="entry name" value="Ribokinase-like"/>
    <property type="match status" value="1"/>
</dbReference>
<evidence type="ECO:0000256" key="1">
    <source>
        <dbReference type="ARBA" id="ARBA00022679"/>
    </source>
</evidence>
<dbReference type="Gene3D" id="1.10.260.40">
    <property type="entry name" value="lambda repressor-like DNA-binding domains"/>
    <property type="match status" value="1"/>
</dbReference>
<feature type="binding site" evidence="12">
    <location>
        <begin position="366"/>
        <end position="368"/>
    </location>
    <ligand>
        <name>substrate</name>
    </ligand>
</feature>
<dbReference type="Proteomes" id="UP000682811">
    <property type="component" value="Unassembled WGS sequence"/>
</dbReference>
<dbReference type="InterPro" id="IPR046335">
    <property type="entry name" value="LacI/GalR-like_sensor"/>
</dbReference>
<dbReference type="CDD" id="cd01174">
    <property type="entry name" value="ribokinase"/>
    <property type="match status" value="1"/>
</dbReference>
<dbReference type="SMART" id="SM00354">
    <property type="entry name" value="HTH_LACI"/>
    <property type="match status" value="1"/>
</dbReference>
<keyword evidence="2 12" id="KW-0479">Metal-binding</keyword>
<reference evidence="15 16" key="1">
    <citation type="submission" date="2021-03" db="EMBL/GenBank/DDBJ databases">
        <title>Antimicrobial resistance genes in bacteria isolated from Japanese honey, and their potential for conferring macrolide and lincosamide resistance in the American foulbrood pathogen Paenibacillus larvae.</title>
        <authorList>
            <person name="Okamoto M."/>
            <person name="Kumagai M."/>
            <person name="Kanamori H."/>
            <person name="Takamatsu D."/>
        </authorList>
    </citation>
    <scope>NUCLEOTIDE SEQUENCE [LARGE SCALE GENOMIC DNA]</scope>
    <source>
        <strain evidence="15 16">J34TS1</strain>
    </source>
</reference>
<dbReference type="GO" id="GO:0004747">
    <property type="term" value="F:ribokinase activity"/>
    <property type="evidence" value="ECO:0007669"/>
    <property type="project" value="UniProtKB-UniRule"/>
</dbReference>
<feature type="active site" description="Proton acceptor" evidence="12">
    <location>
        <position position="603"/>
    </location>
</feature>
<feature type="binding site" evidence="12">
    <location>
        <begin position="571"/>
        <end position="576"/>
    </location>
    <ligand>
        <name>ATP</name>
        <dbReference type="ChEBI" id="CHEBI:30616"/>
    </ligand>
</feature>
<keyword evidence="9" id="KW-0238">DNA-binding</keyword>
<dbReference type="GO" id="GO:0006355">
    <property type="term" value="P:regulation of DNA-templated transcription"/>
    <property type="evidence" value="ECO:0007669"/>
    <property type="project" value="InterPro"/>
</dbReference>
<sequence>MDKWYSPSESSGSSTVTIKDIARLAGVSIATVSKVLNNKDQDISEETRAKINKVISDNNYIPYRKVVKRMGAKSDTIGLVISCGEVAGKEWVRGAEAAAYQEEMSLIVCHTDGLASKEKGYFKMLRDRNAEGVVFVPNSGSERKQETPIAQAGEDWPMVVVDHQGGGPDMQHLAPDFEQGMYMSVQCLAEQGHERIGFIGGPLDHAPEIAKFEGYKKALYENHINFDKSLIFESASGSEKSGGYEGAKQLLSMGATAIATGSDVIACGVYAAGAEQAIRIPEALSVIGFGDSDICKLVIPTLSSVQFPFYESGFAAVMALLDQIRNQEKGKKQVFQPSIIVRDSVAAPPHIDLTPKEKIAIVGSLNMDIIMRVPHIPKVGETILAQDVKNAAGGKGANQAVGAGKLGGKVYMIGRVGNDLYGRELYNSLIKNGVDASGVIFDELLPTGNAYIHVSDKGENNIVVNPGANSRLSREQAQSMEWIFDEVSYCLVQMEIPADTIRYVAGICKRKNVKLIIKPAPAHNFNFDNFDEGFLIVPNETELALMLPGGQTIEEKAYQLLNMNYQNVIVTLGEKGCLLVNADTKQYFDAADFQAVDTTAASDSFISGLTVALAEGKDLIEAIRYGSLAAGITVSREGAQPSLPDQDTMRIYM</sequence>
<feature type="binding site" evidence="12">
    <location>
        <position position="603"/>
    </location>
    <ligand>
        <name>substrate</name>
    </ligand>
</feature>
<evidence type="ECO:0000256" key="8">
    <source>
        <dbReference type="ARBA" id="ARBA00023015"/>
    </source>
</evidence>
<dbReference type="RefSeq" id="WP_212981342.1">
    <property type="nucleotide sequence ID" value="NZ_AP025343.1"/>
</dbReference>
<keyword evidence="6 12" id="KW-0460">Magnesium</keyword>
<evidence type="ECO:0000256" key="7">
    <source>
        <dbReference type="ARBA" id="ARBA00022958"/>
    </source>
</evidence>
<comment type="similarity">
    <text evidence="12">Belongs to the carbohydrate kinase PfkB family. Ribokinase subfamily.</text>
</comment>
<dbReference type="InterPro" id="IPR000843">
    <property type="entry name" value="HTH_LacI"/>
</dbReference>
<dbReference type="PRINTS" id="PR00036">
    <property type="entry name" value="HTHLACI"/>
</dbReference>
<feature type="binding site" evidence="12">
    <location>
        <position position="638"/>
    </location>
    <ligand>
        <name>K(+)</name>
        <dbReference type="ChEBI" id="CHEBI:29103"/>
    </ligand>
</feature>
<evidence type="ECO:0000256" key="5">
    <source>
        <dbReference type="ARBA" id="ARBA00022840"/>
    </source>
</evidence>
<comment type="subcellular location">
    <subcellularLocation>
        <location evidence="12">Cytoplasm</location>
    </subcellularLocation>
</comment>
<dbReference type="PANTHER" id="PTHR10584">
    <property type="entry name" value="SUGAR KINASE"/>
    <property type="match status" value="1"/>
</dbReference>
<evidence type="ECO:0000313" key="15">
    <source>
        <dbReference type="EMBL" id="GIO51337.1"/>
    </source>
</evidence>
<keyword evidence="11 12" id="KW-0119">Carbohydrate metabolism</keyword>
<protein>
    <recommendedName>
        <fullName evidence="12 13">Ribokinase</fullName>
        <shortName evidence="12">RK</shortName>
        <ecNumber evidence="12 13">2.7.1.15</ecNumber>
    </recommendedName>
</protein>
<dbReference type="Pfam" id="PF00294">
    <property type="entry name" value="PfkB"/>
    <property type="match status" value="1"/>
</dbReference>
<keyword evidence="12" id="KW-0963">Cytoplasm</keyword>
<evidence type="ECO:0000256" key="3">
    <source>
        <dbReference type="ARBA" id="ARBA00022741"/>
    </source>
</evidence>
<dbReference type="InterPro" id="IPR011877">
    <property type="entry name" value="Ribokinase"/>
</dbReference>
<comment type="caution">
    <text evidence="12">Lacks conserved residue(s) required for the propagation of feature annotation.</text>
</comment>
<evidence type="ECO:0000256" key="13">
    <source>
        <dbReference type="NCBIfam" id="TIGR02152"/>
    </source>
</evidence>
<gene>
    <name evidence="12" type="primary">rbsK</name>
    <name evidence="15" type="ORF">J34TS1_61020</name>
</gene>
<keyword evidence="1 12" id="KW-0808">Transferase</keyword>
<comment type="activity regulation">
    <text evidence="12">Activated by a monovalent cation that binds near, but not in, the active site. The most likely occupant of the site in vivo is potassium. Ion binding induces a conformational change that may alter substrate affinity.</text>
</comment>
<dbReference type="EMBL" id="BORT01000050">
    <property type="protein sequence ID" value="GIO51337.1"/>
    <property type="molecule type" value="Genomic_DNA"/>
</dbReference>
<keyword evidence="8" id="KW-0805">Transcription regulation</keyword>
<dbReference type="PROSITE" id="PS50932">
    <property type="entry name" value="HTH_LACI_2"/>
    <property type="match status" value="1"/>
</dbReference>
<dbReference type="InterPro" id="IPR002139">
    <property type="entry name" value="Ribo/fructo_kinase"/>
</dbReference>
<evidence type="ECO:0000259" key="14">
    <source>
        <dbReference type="PROSITE" id="PS50932"/>
    </source>
</evidence>